<dbReference type="PANTHER" id="PTHR45982:SF1">
    <property type="entry name" value="REGULATOR OF CHROMOSOME CONDENSATION"/>
    <property type="match status" value="1"/>
</dbReference>
<accession>A0ABR2HNQ8</accession>
<evidence type="ECO:0000313" key="2">
    <source>
        <dbReference type="EMBL" id="KAK8850304.1"/>
    </source>
</evidence>
<evidence type="ECO:0000256" key="1">
    <source>
        <dbReference type="SAM" id="MobiDB-lite"/>
    </source>
</evidence>
<protein>
    <submittedName>
        <fullName evidence="2">E3 ubiquitin-protein ligase herc4</fullName>
    </submittedName>
</protein>
<gene>
    <name evidence="2" type="ORF">M9Y10_018433</name>
</gene>
<evidence type="ECO:0000313" key="3">
    <source>
        <dbReference type="Proteomes" id="UP001470230"/>
    </source>
</evidence>
<keyword evidence="3" id="KW-1185">Reference proteome</keyword>
<proteinExistence type="predicted"/>
<dbReference type="SUPFAM" id="SSF50985">
    <property type="entry name" value="RCC1/BLIP-II"/>
    <property type="match status" value="1"/>
</dbReference>
<dbReference type="PANTHER" id="PTHR45982">
    <property type="entry name" value="REGULATOR OF CHROMOSOME CONDENSATION"/>
    <property type="match status" value="1"/>
</dbReference>
<comment type="caution">
    <text evidence="2">The sequence shown here is derived from an EMBL/GenBank/DDBJ whole genome shotgun (WGS) entry which is preliminary data.</text>
</comment>
<dbReference type="EMBL" id="JAPFFF010000024">
    <property type="protein sequence ID" value="KAK8850304.1"/>
    <property type="molecule type" value="Genomic_DNA"/>
</dbReference>
<feature type="region of interest" description="Disordered" evidence="1">
    <location>
        <begin position="359"/>
        <end position="389"/>
    </location>
</feature>
<dbReference type="InterPro" id="IPR051553">
    <property type="entry name" value="Ran_GTPase-activating"/>
</dbReference>
<reference evidence="2 3" key="1">
    <citation type="submission" date="2024-04" db="EMBL/GenBank/DDBJ databases">
        <title>Tritrichomonas musculus Genome.</title>
        <authorList>
            <person name="Alves-Ferreira E."/>
            <person name="Grigg M."/>
            <person name="Lorenzi H."/>
            <person name="Galac M."/>
        </authorList>
    </citation>
    <scope>NUCLEOTIDE SEQUENCE [LARGE SCALE GENOMIC DNA]</scope>
    <source>
        <strain evidence="2 3">EAF2021</strain>
    </source>
</reference>
<dbReference type="Proteomes" id="UP001470230">
    <property type="component" value="Unassembled WGS sequence"/>
</dbReference>
<dbReference type="InterPro" id="IPR009091">
    <property type="entry name" value="RCC1/BLIP-II"/>
</dbReference>
<dbReference type="Gene3D" id="2.130.10.30">
    <property type="entry name" value="Regulator of chromosome condensation 1/beta-lactamase-inhibitor protein II"/>
    <property type="match status" value="1"/>
</dbReference>
<name>A0ABR2HNQ8_9EUKA</name>
<organism evidence="2 3">
    <name type="scientific">Tritrichomonas musculus</name>
    <dbReference type="NCBI Taxonomy" id="1915356"/>
    <lineage>
        <taxon>Eukaryota</taxon>
        <taxon>Metamonada</taxon>
        <taxon>Parabasalia</taxon>
        <taxon>Tritrichomonadida</taxon>
        <taxon>Tritrichomonadidae</taxon>
        <taxon>Tritrichomonas</taxon>
    </lineage>
</organism>
<feature type="compositionally biased region" description="Basic and acidic residues" evidence="1">
    <location>
        <begin position="376"/>
        <end position="389"/>
    </location>
</feature>
<sequence>MIVCGKNTDFRLGGSLKNKTNKSTSFTSPCQSNLDILSLISLSSYSHSAWILKNGEAFAVGDNRKSKIASTLPKDLFENDTKITITDKKGHLCKFLSAVCGSSYTLYQIQGETNRHPSQLVYSYEDQETIFLNIGKRTPLALFGGYNTAAVIDIEGAVIIITKAIFKSPASEIEAIKLPDGDKAAKVACCEFSIIALGISGRVYEHKLDSKSKTFSEIAEFSRIEIDEISGTFEHFLAVTKDGKVYGRGSNDACKLGMPESIKNVNSFTIIDSLNEYHIVEAFAGPFDSLFKTSSGQFLGCGHNLYGELMLTKNGKKDVYPPEETTIKKNATVFVGNYTTFVLTDSKMPPNSPNMKVKYYKKSSSSEEEDMQKLLQKKDHEINELKKKN</sequence>